<feature type="region of interest" description="Disordered" evidence="1">
    <location>
        <begin position="117"/>
        <end position="144"/>
    </location>
</feature>
<evidence type="ECO:0000256" key="2">
    <source>
        <dbReference type="SAM" id="Phobius"/>
    </source>
</evidence>
<dbReference type="EnsemblMetazoa" id="CJA19423.1">
    <property type="protein sequence ID" value="CJA19423.1"/>
    <property type="gene ID" value="WBGene00138627"/>
</dbReference>
<dbReference type="Proteomes" id="UP000005237">
    <property type="component" value="Unassembled WGS sequence"/>
</dbReference>
<evidence type="ECO:0000313" key="4">
    <source>
        <dbReference type="Proteomes" id="UP000005237"/>
    </source>
</evidence>
<organism evidence="3 4">
    <name type="scientific">Caenorhabditis japonica</name>
    <dbReference type="NCBI Taxonomy" id="281687"/>
    <lineage>
        <taxon>Eukaryota</taxon>
        <taxon>Metazoa</taxon>
        <taxon>Ecdysozoa</taxon>
        <taxon>Nematoda</taxon>
        <taxon>Chromadorea</taxon>
        <taxon>Rhabditida</taxon>
        <taxon>Rhabditina</taxon>
        <taxon>Rhabditomorpha</taxon>
        <taxon>Rhabditoidea</taxon>
        <taxon>Rhabditidae</taxon>
        <taxon>Peloderinae</taxon>
        <taxon>Caenorhabditis</taxon>
    </lineage>
</organism>
<evidence type="ECO:0000256" key="1">
    <source>
        <dbReference type="SAM" id="MobiDB-lite"/>
    </source>
</evidence>
<reference evidence="4" key="1">
    <citation type="submission" date="2010-08" db="EMBL/GenBank/DDBJ databases">
        <authorList>
            <consortium name="Caenorhabditis japonica Sequencing Consortium"/>
            <person name="Wilson R.K."/>
        </authorList>
    </citation>
    <scope>NUCLEOTIDE SEQUENCE [LARGE SCALE GENOMIC DNA]</scope>
    <source>
        <strain evidence="4">DF5081</strain>
    </source>
</reference>
<name>A0A8R1I898_CAEJA</name>
<proteinExistence type="predicted"/>
<keyword evidence="2" id="KW-0472">Membrane</keyword>
<accession>A0A8R1I898</accession>
<protein>
    <submittedName>
        <fullName evidence="3">Uncharacterized protein</fullName>
    </submittedName>
</protein>
<feature type="transmembrane region" description="Helical" evidence="2">
    <location>
        <begin position="36"/>
        <end position="61"/>
    </location>
</feature>
<keyword evidence="2" id="KW-1133">Transmembrane helix</keyword>
<keyword evidence="4" id="KW-1185">Reference proteome</keyword>
<keyword evidence="2" id="KW-0812">Transmembrane</keyword>
<evidence type="ECO:0000313" key="3">
    <source>
        <dbReference type="EnsemblMetazoa" id="CJA19423.1"/>
    </source>
</evidence>
<dbReference type="AlphaFoldDB" id="A0A8R1I898"/>
<reference evidence="3" key="2">
    <citation type="submission" date="2022-06" db="UniProtKB">
        <authorList>
            <consortium name="EnsemblMetazoa"/>
        </authorList>
    </citation>
    <scope>IDENTIFICATION</scope>
    <source>
        <strain evidence="3">DF5081</strain>
    </source>
</reference>
<sequence>MAQFTSKFQRFGMWGIYCCKWPERTMGVIGLTAVEVLAFCLGFGLLLAVLIVICNCVSTCWEMLSHRRKKQRVERLPDNYVDEIHRLLHRNQKACEYDCVVIESRRQSANLEYIADARVSESSPPTPPPSEQVTPRRKSVEKKLPMLPPSVKNVRMESEENMNTNTTNSQSTITASESGEVIGALPMDGKSKRRTWGRLSSSLFDAVMMPSVDTTTTEDTVETTSSSNDNLRYGLKIETTV</sequence>